<evidence type="ECO:0000313" key="2">
    <source>
        <dbReference type="EMBL" id="GIO32710.1"/>
    </source>
</evidence>
<dbReference type="SUPFAM" id="SSF54427">
    <property type="entry name" value="NTF2-like"/>
    <property type="match status" value="1"/>
</dbReference>
<sequence>MSAFHIESLDSIVFAGSRNRLDEGNIPSIEGAKAVLETFYHAFNTRNLSLFTQVWLDHPLIQLNNPLGGIMRGAGDIEELYRKVFQGNVFVEVEFHDIVLYSSFEYAVFAGRERGTYRIGTNIYPLNIRTTRCFQYIDSKGGWRQVHHHGSIDDSRLLHNYQKAIRGDMI</sequence>
<evidence type="ECO:0000313" key="3">
    <source>
        <dbReference type="Proteomes" id="UP000679779"/>
    </source>
</evidence>
<dbReference type="Gene3D" id="3.10.450.50">
    <property type="match status" value="1"/>
</dbReference>
<dbReference type="Pfam" id="PF13474">
    <property type="entry name" value="SnoaL_3"/>
    <property type="match status" value="1"/>
</dbReference>
<dbReference type="InterPro" id="IPR037401">
    <property type="entry name" value="SnoaL-like"/>
</dbReference>
<dbReference type="RefSeq" id="WP_160039690.1">
    <property type="nucleotide sequence ID" value="NZ_BORQ01000004.1"/>
</dbReference>
<dbReference type="InterPro" id="IPR032710">
    <property type="entry name" value="NTF2-like_dom_sf"/>
</dbReference>
<accession>A0A920CAW0</accession>
<keyword evidence="3" id="KW-1185">Reference proteome</keyword>
<organism evidence="2 3">
    <name type="scientific">Paenibacillus albilobatus</name>
    <dbReference type="NCBI Taxonomy" id="2716884"/>
    <lineage>
        <taxon>Bacteria</taxon>
        <taxon>Bacillati</taxon>
        <taxon>Bacillota</taxon>
        <taxon>Bacilli</taxon>
        <taxon>Bacillales</taxon>
        <taxon>Paenibacillaceae</taxon>
        <taxon>Paenibacillus</taxon>
    </lineage>
</organism>
<dbReference type="EMBL" id="BORQ01000004">
    <property type="protein sequence ID" value="GIO32710.1"/>
    <property type="molecule type" value="Genomic_DNA"/>
</dbReference>
<comment type="caution">
    <text evidence="2">The sequence shown here is derived from an EMBL/GenBank/DDBJ whole genome shotgun (WGS) entry which is preliminary data.</text>
</comment>
<feature type="domain" description="SnoaL-like" evidence="1">
    <location>
        <begin position="33"/>
        <end position="152"/>
    </location>
</feature>
<proteinExistence type="predicted"/>
<gene>
    <name evidence="2" type="ORF">J2TS6_38510</name>
</gene>
<name>A0A920CAW0_9BACL</name>
<protein>
    <recommendedName>
        <fullName evidence="1">SnoaL-like domain-containing protein</fullName>
    </recommendedName>
</protein>
<evidence type="ECO:0000259" key="1">
    <source>
        <dbReference type="Pfam" id="PF13474"/>
    </source>
</evidence>
<reference evidence="2" key="1">
    <citation type="submission" date="2021-03" db="EMBL/GenBank/DDBJ databases">
        <title>Antimicrobial resistance genes in bacteria isolated from Japanese honey, and their potential for conferring macrolide and lincosamide resistance in the American foulbrood pathogen Paenibacillus larvae.</title>
        <authorList>
            <person name="Okamoto M."/>
            <person name="Kumagai M."/>
            <person name="Kanamori H."/>
            <person name="Takamatsu D."/>
        </authorList>
    </citation>
    <scope>NUCLEOTIDE SEQUENCE</scope>
    <source>
        <strain evidence="2">J2TS6</strain>
    </source>
</reference>
<dbReference type="Proteomes" id="UP000679779">
    <property type="component" value="Unassembled WGS sequence"/>
</dbReference>
<dbReference type="AlphaFoldDB" id="A0A920CAW0"/>